<gene>
    <name evidence="4" type="ORF">BSL82_09035</name>
</gene>
<dbReference type="Pfam" id="PF03968">
    <property type="entry name" value="LptD_N"/>
    <property type="match status" value="1"/>
</dbReference>
<dbReference type="AlphaFoldDB" id="A0A1L3ZZJ3"/>
<dbReference type="GO" id="GO:0009279">
    <property type="term" value="C:cell outer membrane"/>
    <property type="evidence" value="ECO:0007669"/>
    <property type="project" value="TreeGrafter"/>
</dbReference>
<dbReference type="RefSeq" id="WP_072598703.1">
    <property type="nucleotide sequence ID" value="NZ_CP018221.1"/>
</dbReference>
<dbReference type="GO" id="GO:0015920">
    <property type="term" value="P:lipopolysaccharide transport"/>
    <property type="evidence" value="ECO:0007669"/>
    <property type="project" value="TreeGrafter"/>
</dbReference>
<evidence type="ECO:0000259" key="3">
    <source>
        <dbReference type="Pfam" id="PF03968"/>
    </source>
</evidence>
<feature type="chain" id="PRO_5013176778" evidence="2">
    <location>
        <begin position="29"/>
        <end position="181"/>
    </location>
</feature>
<reference evidence="5" key="1">
    <citation type="submission" date="2016-11" db="EMBL/GenBank/DDBJ databases">
        <title>Complete Genome Sequence of alachlor-degrading Sphingomonas sp. strain JJ-A5.</title>
        <authorList>
            <person name="Lee H."/>
            <person name="Ka J.-O."/>
        </authorList>
    </citation>
    <scope>NUCLEOTIDE SEQUENCE [LARGE SCALE GENOMIC DNA]</scope>
    <source>
        <strain evidence="5">JJ-A5</strain>
    </source>
</reference>
<feature type="signal peptide" evidence="2">
    <location>
        <begin position="1"/>
        <end position="28"/>
    </location>
</feature>
<dbReference type="GO" id="GO:0030288">
    <property type="term" value="C:outer membrane-bounded periplasmic space"/>
    <property type="evidence" value="ECO:0007669"/>
    <property type="project" value="TreeGrafter"/>
</dbReference>
<accession>A0A1L3ZZJ3</accession>
<evidence type="ECO:0000313" key="5">
    <source>
        <dbReference type="Proteomes" id="UP000182063"/>
    </source>
</evidence>
<feature type="domain" description="Organic solvent tolerance-like N-terminal" evidence="3">
    <location>
        <begin position="45"/>
        <end position="152"/>
    </location>
</feature>
<keyword evidence="1 2" id="KW-0732">Signal</keyword>
<keyword evidence="5" id="KW-1185">Reference proteome</keyword>
<proteinExistence type="predicted"/>
<organism evidence="4 5">
    <name type="scientific">Tardibacter chloracetimidivorans</name>
    <dbReference type="NCBI Taxonomy" id="1921510"/>
    <lineage>
        <taxon>Bacteria</taxon>
        <taxon>Pseudomonadati</taxon>
        <taxon>Pseudomonadota</taxon>
        <taxon>Alphaproteobacteria</taxon>
        <taxon>Sphingomonadales</taxon>
        <taxon>Sphingomonadaceae</taxon>
        <taxon>Tardibacter</taxon>
    </lineage>
</organism>
<dbReference type="InterPro" id="IPR005653">
    <property type="entry name" value="OstA-like_N"/>
</dbReference>
<dbReference type="Gene3D" id="2.60.450.10">
    <property type="entry name" value="Lipopolysaccharide (LPS) transport protein A like domain"/>
    <property type="match status" value="1"/>
</dbReference>
<dbReference type="PANTHER" id="PTHR36504">
    <property type="entry name" value="LIPOPOLYSACCHARIDE EXPORT SYSTEM PROTEIN LPTA"/>
    <property type="match status" value="1"/>
</dbReference>
<dbReference type="OrthoDB" id="9811926at2"/>
<dbReference type="GO" id="GO:0017089">
    <property type="term" value="F:glycolipid transfer activity"/>
    <property type="evidence" value="ECO:0007669"/>
    <property type="project" value="TreeGrafter"/>
</dbReference>
<dbReference type="InterPro" id="IPR052037">
    <property type="entry name" value="LPS_export_LptA"/>
</dbReference>
<dbReference type="Proteomes" id="UP000182063">
    <property type="component" value="Chromosome"/>
</dbReference>
<name>A0A1L3ZZJ3_9SPHN</name>
<dbReference type="EMBL" id="CP018221">
    <property type="protein sequence ID" value="API61053.1"/>
    <property type="molecule type" value="Genomic_DNA"/>
</dbReference>
<dbReference type="STRING" id="1921510.BSL82_09035"/>
<evidence type="ECO:0000313" key="4">
    <source>
        <dbReference type="EMBL" id="API61053.1"/>
    </source>
</evidence>
<evidence type="ECO:0000256" key="2">
    <source>
        <dbReference type="SAM" id="SignalP"/>
    </source>
</evidence>
<protein>
    <submittedName>
        <fullName evidence="4">OstA family protein</fullName>
    </submittedName>
</protein>
<dbReference type="PANTHER" id="PTHR36504:SF1">
    <property type="entry name" value="LIPOPOLYSACCHARIDE EXPORT SYSTEM PROTEIN LPTA"/>
    <property type="match status" value="1"/>
</dbReference>
<evidence type="ECO:0000256" key="1">
    <source>
        <dbReference type="ARBA" id="ARBA00022729"/>
    </source>
</evidence>
<dbReference type="KEGG" id="sphj:BSL82_09035"/>
<sequence>MNVPSFRPLRARLLISGLFLALAAPAMGQAVSVLKGHDSKQPVDVDADRIEVQDRQDRAVFSGNVKVRQGNLAIDAARLRVAYRNASGQGLEILRIDADGGVQVRSPSESARGDYGIYDLNSRIITLIGSVSLNRGDTQVRGQRLVMDLNTGRSTLDGGNVASPDGGRVSGRFVVPQRSGD</sequence>